<proteinExistence type="predicted"/>
<keyword evidence="3" id="KW-1185">Reference proteome</keyword>
<feature type="compositionally biased region" description="Low complexity" evidence="1">
    <location>
        <begin position="92"/>
        <end position="107"/>
    </location>
</feature>
<name>A0AAX4JZ22_9TREE</name>
<dbReference type="RefSeq" id="XP_066077365.1">
    <property type="nucleotide sequence ID" value="XM_066221268.1"/>
</dbReference>
<accession>A0AAX4JZ22</accession>
<feature type="compositionally biased region" description="Polar residues" evidence="1">
    <location>
        <begin position="117"/>
        <end position="127"/>
    </location>
</feature>
<feature type="region of interest" description="Disordered" evidence="1">
    <location>
        <begin position="571"/>
        <end position="645"/>
    </location>
</feature>
<feature type="compositionally biased region" description="Polar residues" evidence="1">
    <location>
        <begin position="235"/>
        <end position="246"/>
    </location>
</feature>
<feature type="compositionally biased region" description="Low complexity" evidence="1">
    <location>
        <begin position="22"/>
        <end position="38"/>
    </location>
</feature>
<feature type="compositionally biased region" description="Polar residues" evidence="1">
    <location>
        <begin position="571"/>
        <end position="586"/>
    </location>
</feature>
<feature type="compositionally biased region" description="Pro residues" evidence="1">
    <location>
        <begin position="501"/>
        <end position="510"/>
    </location>
</feature>
<dbReference type="AlphaFoldDB" id="A0AAX4JZ22"/>
<feature type="compositionally biased region" description="Polar residues" evidence="1">
    <location>
        <begin position="206"/>
        <end position="216"/>
    </location>
</feature>
<feature type="region of interest" description="Disordered" evidence="1">
    <location>
        <begin position="488"/>
        <end position="543"/>
    </location>
</feature>
<feature type="compositionally biased region" description="Low complexity" evidence="1">
    <location>
        <begin position="511"/>
        <end position="520"/>
    </location>
</feature>
<reference evidence="2 3" key="1">
    <citation type="submission" date="2024-01" db="EMBL/GenBank/DDBJ databases">
        <title>Comparative genomics of Cryptococcus and Kwoniella reveals pathogenesis evolution and contrasting modes of karyotype evolution via chromosome fusion or intercentromeric recombination.</title>
        <authorList>
            <person name="Coelho M.A."/>
            <person name="David-Palma M."/>
            <person name="Shea T."/>
            <person name="Bowers K."/>
            <person name="McGinley-Smith S."/>
            <person name="Mohammad A.W."/>
            <person name="Gnirke A."/>
            <person name="Yurkov A.M."/>
            <person name="Nowrousian M."/>
            <person name="Sun S."/>
            <person name="Cuomo C.A."/>
            <person name="Heitman J."/>
        </authorList>
    </citation>
    <scope>NUCLEOTIDE SEQUENCE [LARGE SCALE GENOMIC DNA]</scope>
    <source>
        <strain evidence="2 3">CBS 6074</strain>
    </source>
</reference>
<dbReference type="GeneID" id="91096208"/>
<organism evidence="2 3">
    <name type="scientific">Kwoniella dendrophila CBS 6074</name>
    <dbReference type="NCBI Taxonomy" id="1295534"/>
    <lineage>
        <taxon>Eukaryota</taxon>
        <taxon>Fungi</taxon>
        <taxon>Dikarya</taxon>
        <taxon>Basidiomycota</taxon>
        <taxon>Agaricomycotina</taxon>
        <taxon>Tremellomycetes</taxon>
        <taxon>Tremellales</taxon>
        <taxon>Cryptococcaceae</taxon>
        <taxon>Kwoniella</taxon>
    </lineage>
</organism>
<evidence type="ECO:0000313" key="3">
    <source>
        <dbReference type="Proteomes" id="UP001355207"/>
    </source>
</evidence>
<protein>
    <recommendedName>
        <fullName evidence="4">AGC protein kinase</fullName>
    </recommendedName>
</protein>
<feature type="region of interest" description="Disordered" evidence="1">
    <location>
        <begin position="1"/>
        <end position="310"/>
    </location>
</feature>
<evidence type="ECO:0000313" key="2">
    <source>
        <dbReference type="EMBL" id="WWC90602.1"/>
    </source>
</evidence>
<dbReference type="Proteomes" id="UP001355207">
    <property type="component" value="Chromosome 7"/>
</dbReference>
<feature type="compositionally biased region" description="Low complexity" evidence="1">
    <location>
        <begin position="222"/>
        <end position="234"/>
    </location>
</feature>
<evidence type="ECO:0000256" key="1">
    <source>
        <dbReference type="SAM" id="MobiDB-lite"/>
    </source>
</evidence>
<feature type="compositionally biased region" description="Polar residues" evidence="1">
    <location>
        <begin position="629"/>
        <end position="644"/>
    </location>
</feature>
<feature type="compositionally biased region" description="Low complexity" evidence="1">
    <location>
        <begin position="190"/>
        <end position="205"/>
    </location>
</feature>
<feature type="compositionally biased region" description="Low complexity" evidence="1">
    <location>
        <begin position="587"/>
        <end position="599"/>
    </location>
</feature>
<feature type="compositionally biased region" description="Polar residues" evidence="1">
    <location>
        <begin position="261"/>
        <end position="271"/>
    </location>
</feature>
<feature type="compositionally biased region" description="Low complexity" evidence="1">
    <location>
        <begin position="530"/>
        <end position="543"/>
    </location>
</feature>
<sequence>MPFQLNHKSSKSKLKSSPIHETTPTLPTTSLPLSTDSSNSQKGFNMFWRKKSSSSGSGSGSGSDKPGSNYQNQPIEPPRPILRMNTEGQGVSSIRFAGSSSSSSPRSNHFPPHPTMRTVSSPASYGHNNNGNNANQVEEMSINRVRTQTPAPRVIVSSYDSYNSPSHPQPHQRMASYDSSPLSIQPRMISSPRRSSRPTSPSTSSFGARTRSTTEPIPTIRSYSSSSSSSSTSSHNTNGSDGNRSPLSMAGPLETPPMPSSHVTTPPTAYVSSFQSRAPPPPSPYRPTNERRRSSLTRNLPENLPKMNDFAPAPIQETFLSTGDSKSSVHTLNNGPDVPMLNIIPATPQNQSEEFTSIWEQQYPSSSSNSSSSPKTATKLEEAVTIATPQEEEEEMVNISLDLNLKTTSDLDLTLSSEPKNIPSIDLELDFSPFQPLAELPDTDTPLEEISDFITSEDLQRIELSEEVQYDYSEEMPEGGEGMIYDEEDEEYDETENVPSEPLPPSPPFMSYPSLPSLSSHSHDHESIRSSASDCSMTTSSSMSSLVSFPDVEEALGSMLASLSDSSMASTAIQTPTKDQSLNSVYHNNSNPGLGLGLNLDHHHHQSSTNTAPLSPRKRAPPPPPLDLTKTQSKNRNSANSGSIHSAPIINHRIAFYTTAKAHPNSPSSGIFTSSSSLASSASSSSTISLTEQQQQTNRKSNHCYRDSISLTSEASDEDLHTASIISLTPIIHGNKVRGGTYSKDVLSKEEIIDETQLPYAGTEEQQQEEEEIPSNLLGLGLGLGLTSDIGMGFNSSSFGRTAFIERQAEGHEHEHVEVGLAL</sequence>
<evidence type="ECO:0008006" key="4">
    <source>
        <dbReference type="Google" id="ProtNLM"/>
    </source>
</evidence>
<dbReference type="EMBL" id="CP144104">
    <property type="protein sequence ID" value="WWC90602.1"/>
    <property type="molecule type" value="Genomic_DNA"/>
</dbReference>
<gene>
    <name evidence="2" type="ORF">L201_005538</name>
</gene>